<accession>A0A9W4U9N3</accession>
<evidence type="ECO:0000313" key="1">
    <source>
        <dbReference type="EMBL" id="CAI6332217.1"/>
    </source>
</evidence>
<organism evidence="1 2">
    <name type="scientific">Periconia digitata</name>
    <dbReference type="NCBI Taxonomy" id="1303443"/>
    <lineage>
        <taxon>Eukaryota</taxon>
        <taxon>Fungi</taxon>
        <taxon>Dikarya</taxon>
        <taxon>Ascomycota</taxon>
        <taxon>Pezizomycotina</taxon>
        <taxon>Dothideomycetes</taxon>
        <taxon>Pleosporomycetidae</taxon>
        <taxon>Pleosporales</taxon>
        <taxon>Massarineae</taxon>
        <taxon>Periconiaceae</taxon>
        <taxon>Periconia</taxon>
    </lineage>
</organism>
<comment type="caution">
    <text evidence="1">The sequence shown here is derived from an EMBL/GenBank/DDBJ whole genome shotgun (WGS) entry which is preliminary data.</text>
</comment>
<reference evidence="1" key="1">
    <citation type="submission" date="2023-01" db="EMBL/GenBank/DDBJ databases">
        <authorList>
            <person name="Van Ghelder C."/>
            <person name="Rancurel C."/>
        </authorList>
    </citation>
    <scope>NUCLEOTIDE SEQUENCE</scope>
    <source>
        <strain evidence="1">CNCM I-4278</strain>
    </source>
</reference>
<gene>
    <name evidence="1" type="ORF">PDIGIT_LOCUS5248</name>
</gene>
<evidence type="ECO:0000313" key="2">
    <source>
        <dbReference type="Proteomes" id="UP001152607"/>
    </source>
</evidence>
<protein>
    <submittedName>
        <fullName evidence="1">Uncharacterized protein</fullName>
    </submittedName>
</protein>
<sequence>MYSSPTGWLSWQVRYSWSWMMLGSPSTFFNILASTTPKSGGFFLQISLIPVCGSSTREMP</sequence>
<dbReference type="EMBL" id="CAOQHR010000003">
    <property type="protein sequence ID" value="CAI6332217.1"/>
    <property type="molecule type" value="Genomic_DNA"/>
</dbReference>
<dbReference type="Proteomes" id="UP001152607">
    <property type="component" value="Unassembled WGS sequence"/>
</dbReference>
<keyword evidence="2" id="KW-1185">Reference proteome</keyword>
<dbReference type="AlphaFoldDB" id="A0A9W4U9N3"/>
<name>A0A9W4U9N3_9PLEO</name>
<proteinExistence type="predicted"/>